<dbReference type="InterPro" id="IPR044893">
    <property type="entry name" value="RNA_pol_Rpb1_clamp_domain"/>
</dbReference>
<dbReference type="Pfam" id="PF04997">
    <property type="entry name" value="RNA_pol_Rpb1_1"/>
    <property type="match status" value="1"/>
</dbReference>
<dbReference type="FunFam" id="1.10.150.390:FF:000001">
    <property type="entry name" value="DNA-directed RNA polymerase subunit"/>
    <property type="match status" value="1"/>
</dbReference>
<organism evidence="18 19">
    <name type="scientific">Ramazzottius varieornatus</name>
    <name type="common">Water bear</name>
    <name type="synonym">Tardigrade</name>
    <dbReference type="NCBI Taxonomy" id="947166"/>
    <lineage>
        <taxon>Eukaryota</taxon>
        <taxon>Metazoa</taxon>
        <taxon>Ecdysozoa</taxon>
        <taxon>Tardigrada</taxon>
        <taxon>Eutardigrada</taxon>
        <taxon>Parachela</taxon>
        <taxon>Hypsibioidea</taxon>
        <taxon>Ramazzottiidae</taxon>
        <taxon>Ramazzottius</taxon>
    </lineage>
</organism>
<keyword evidence="12 15" id="KW-0804">Transcription</keyword>
<dbReference type="OrthoDB" id="270392at2759"/>
<evidence type="ECO:0000256" key="16">
    <source>
        <dbReference type="SAM" id="MobiDB-lite"/>
    </source>
</evidence>
<comment type="catalytic activity">
    <reaction evidence="14 15">
        <text>RNA(n) + a ribonucleoside 5'-triphosphate = RNA(n+1) + diphosphate</text>
        <dbReference type="Rhea" id="RHEA:21248"/>
        <dbReference type="Rhea" id="RHEA-COMP:14527"/>
        <dbReference type="Rhea" id="RHEA-COMP:17342"/>
        <dbReference type="ChEBI" id="CHEBI:33019"/>
        <dbReference type="ChEBI" id="CHEBI:61557"/>
        <dbReference type="ChEBI" id="CHEBI:140395"/>
        <dbReference type="EC" id="2.7.7.6"/>
    </reaction>
</comment>
<comment type="function">
    <text evidence="15">DNA-dependent RNA polymerase catalyzes the transcription of DNA into RNA using the four ribonucleoside triphosphates as substrates.</text>
</comment>
<dbReference type="InterPro" id="IPR007075">
    <property type="entry name" value="RNA_pol_Rpb1_6"/>
</dbReference>
<dbReference type="InterPro" id="IPR006592">
    <property type="entry name" value="RNA_pol_N"/>
</dbReference>
<feature type="region of interest" description="Disordered" evidence="16">
    <location>
        <begin position="1349"/>
        <end position="1546"/>
    </location>
</feature>
<dbReference type="GO" id="GO:0046872">
    <property type="term" value="F:metal ion binding"/>
    <property type="evidence" value="ECO:0007669"/>
    <property type="project" value="UniProtKB-KW"/>
</dbReference>
<dbReference type="Proteomes" id="UP000186922">
    <property type="component" value="Unassembled WGS sequence"/>
</dbReference>
<feature type="compositionally biased region" description="Low complexity" evidence="16">
    <location>
        <begin position="1440"/>
        <end position="1546"/>
    </location>
</feature>
<dbReference type="InterPro" id="IPR007081">
    <property type="entry name" value="RNA_pol_Rpb1_5"/>
</dbReference>
<keyword evidence="4" id="KW-0597">Phosphoprotein</keyword>
<protein>
    <recommendedName>
        <fullName evidence="15">DNA-directed RNA polymerase subunit</fullName>
        <ecNumber evidence="15">2.7.7.6</ecNumber>
    </recommendedName>
</protein>
<evidence type="ECO:0000256" key="4">
    <source>
        <dbReference type="ARBA" id="ARBA00022553"/>
    </source>
</evidence>
<dbReference type="Pfam" id="PF04983">
    <property type="entry name" value="RNA_pol_Rpb1_3"/>
    <property type="match status" value="1"/>
</dbReference>
<keyword evidence="7" id="KW-0479">Metal-binding</keyword>
<dbReference type="Gene3D" id="3.30.1360.140">
    <property type="match status" value="1"/>
</dbReference>
<dbReference type="SUPFAM" id="SSF64484">
    <property type="entry name" value="beta and beta-prime subunits of DNA dependent RNA-polymerase"/>
    <property type="match status" value="1"/>
</dbReference>
<dbReference type="InterPro" id="IPR038593">
    <property type="entry name" value="RNA_pol_Rpb1_7_sf"/>
</dbReference>
<dbReference type="GO" id="GO:0005665">
    <property type="term" value="C:RNA polymerase II, core complex"/>
    <property type="evidence" value="ECO:0007669"/>
    <property type="project" value="TreeGrafter"/>
</dbReference>
<evidence type="ECO:0000256" key="6">
    <source>
        <dbReference type="ARBA" id="ARBA00022695"/>
    </source>
</evidence>
<dbReference type="CDD" id="cd02584">
    <property type="entry name" value="RNAP_II_Rpb1_C"/>
    <property type="match status" value="1"/>
</dbReference>
<evidence type="ECO:0000256" key="7">
    <source>
        <dbReference type="ARBA" id="ARBA00022723"/>
    </source>
</evidence>
<keyword evidence="6 15" id="KW-0548">Nucleotidyltransferase</keyword>
<feature type="domain" description="RNA polymerase N-terminal" evidence="17">
    <location>
        <begin position="1"/>
        <end position="302"/>
    </location>
</feature>
<dbReference type="CDD" id="cd02733">
    <property type="entry name" value="RNAP_II_RPB1_N"/>
    <property type="match status" value="1"/>
</dbReference>
<evidence type="ECO:0000313" key="18">
    <source>
        <dbReference type="EMBL" id="GAU97818.1"/>
    </source>
</evidence>
<comment type="caution">
    <text evidence="18">The sequence shown here is derived from an EMBL/GenBank/DDBJ whole genome shotgun (WGS) entry which is preliminary data.</text>
</comment>
<dbReference type="PANTHER" id="PTHR19376:SF37">
    <property type="entry name" value="DNA-DIRECTED RNA POLYMERASE II SUBUNIT RPB1"/>
    <property type="match status" value="1"/>
</dbReference>
<dbReference type="FunFam" id="1.10.274.100:FF:000001">
    <property type="entry name" value="DNA-directed RNA polymerase subunit"/>
    <property type="match status" value="1"/>
</dbReference>
<evidence type="ECO:0000256" key="14">
    <source>
        <dbReference type="ARBA" id="ARBA00048552"/>
    </source>
</evidence>
<sequence>MIITVMPVPPLQVRPSVTMMGSARSQDDLTYKLAEIVKTNNQLKRNEASGAAAHVIAEDTKMLQYHVSTFTDNDVPGLPKAMQKSGRPLKSIKQRLKGKEGRIRGNLMGKRVDFSARTVITPDPNLRVDQVGVPRTVAQNLTFPEIVTPFNIEKLYALVYRGHNQHPGAKYIIRDNGDRIDLRYHPKTSDLHLECGYRVERHINDDDVIIFNRQPTLHKMSMMGHRVKILPWSTFRMNLSVTTPYNADFDGDEMNLHVPQSMETRAEVSELMLVPRQIITPQSNRPVMGIVQDTLTAVRKMTKRDVFIDKEQMMQLLMWLPRWDGKIPMPAILKPRPLWTGKQLFSLVIPGPINLQRTHEGHPDSEDDGPYKWISPGDTKVLIENGKLISGIICKKTLGTSVGSLIHVLFLELGHEVCGNFLGHIQTVVNNWLLIEGHTIGIGDTIADPDTYRDIQDTIRKAKMDVVEVIEKAHNDSLEPTPGNTLRQTFENQVNRILNEARDKTGSSAQKSLSDHNNFKAMVVAGSKGSKINISQVIACVGQQNVEGKRIPFGFRHRTLPHFITDDYGPESRGFVENSYLAGLTPSEFFFHSMGGREGLIDTAVKTAETGYIQRRLIKAMESVMIQYDGTVRNAHQALTQLRYGEDGLDACAVEFQTLPTMKPNNAAFEKRFKFSTTNERFLKKYYDPAVVQDIMTNPTVPNILEQEFEQLKRDRDIIRKIFPTGENRVALPCNLQRMLQNAIKTFHIKTRGTTDLHPVKVVEGVNELLKKLVIVKGEDRLSKEAQENATIMMNTMLRSTLCSKRMAEEHHLNNAAFEWLLGEIEERFNRAQVSPGEMVGALAAQSLGEPATQMTLNTFHYAGVSAKNVTLGVPRLKELINVSKKPKTPSLAVFLLGPAARDAEKAKEVLCRLEHTTLRKVAAHTGIYYDPDPMHTVIAEDQEFVNVYYEMPDFDTSRISPWLLRIVMDRKRMTDRKLTMEMIADKIRQGFGEDLLCIFNDDNAENLVMRIRIMSNNMEDKLDEDVREQTDKMEDDMFLRCIEANLLSDMTLQGIESIAKVYMHLPVVDNKKRIVITDEGEFKAQSEWILETDGTSLLRVLADRDVDPVRTVSNDICEVFEVLGIEAVRRALEKEINHVISFDGSYVNYRHLALLCDVMTQKGHLMAITRHGINRQEVGPLMKCSFEETVDILMEASAHAECDYLKGVSENIMLGQLARLGTGSFDLILDPEKCRHGMEVPMNVHNFAAVSDGAGVRNEGMTPWHMAQSGMTPAPGAWSPVGGATPSHFKDLFSPVPSPANFGLGMSPYGGTSPSWTPGHGTSPSYGMTSPMYGSTTPLYPAVSPNPYSPSSPAVGGYSPTSPSYSPTSPQMIGGASPNYSPTSPSYSPTSPSYSPVSPRHSGTGTTYSPTSPSYDAMTSPSATSNRMGGASPSYSPTSPRMSGWSPSSPSYSPTSPQLYSASASSPTYSPSSPAYYSPTSPQYSPASPSYSPTSPQYSAQASPAYSPSSPAYISPASPSYSPSSPSYSPSQISPTSPSYQYDNQ</sequence>
<dbReference type="Gene3D" id="6.20.50.80">
    <property type="match status" value="1"/>
</dbReference>
<dbReference type="FunFam" id="1.10.132.30:FF:000001">
    <property type="entry name" value="DNA-directed RNA polymerase subunit"/>
    <property type="match status" value="1"/>
</dbReference>
<evidence type="ECO:0000256" key="15">
    <source>
        <dbReference type="RuleBase" id="RU004279"/>
    </source>
</evidence>
<evidence type="ECO:0000256" key="13">
    <source>
        <dbReference type="ARBA" id="ARBA00023242"/>
    </source>
</evidence>
<dbReference type="Gene3D" id="6.10.250.2940">
    <property type="match status" value="1"/>
</dbReference>
<dbReference type="FunFam" id="3.30.1490.180:FF:000001">
    <property type="entry name" value="DNA-directed RNA polymerase subunit"/>
    <property type="match status" value="1"/>
</dbReference>
<keyword evidence="5 15" id="KW-0808">Transferase</keyword>
<keyword evidence="13" id="KW-0539">Nucleus</keyword>
<keyword evidence="9" id="KW-0862">Zinc</keyword>
<dbReference type="GO" id="GO:0003899">
    <property type="term" value="F:DNA-directed RNA polymerase activity"/>
    <property type="evidence" value="ECO:0007669"/>
    <property type="project" value="UniProtKB-EC"/>
</dbReference>
<dbReference type="Gene3D" id="4.10.860.120">
    <property type="entry name" value="RNA polymerase II, clamp domain"/>
    <property type="match status" value="1"/>
</dbReference>
<dbReference type="Pfam" id="PF04992">
    <property type="entry name" value="RNA_pol_Rpb1_6"/>
    <property type="match status" value="1"/>
</dbReference>
<dbReference type="Gene3D" id="1.10.132.30">
    <property type="match status" value="1"/>
</dbReference>
<dbReference type="GO" id="GO:0003677">
    <property type="term" value="F:DNA binding"/>
    <property type="evidence" value="ECO:0007669"/>
    <property type="project" value="UniProtKB-KW"/>
</dbReference>
<evidence type="ECO:0000256" key="10">
    <source>
        <dbReference type="ARBA" id="ARBA00022842"/>
    </source>
</evidence>
<dbReference type="Pfam" id="PF00623">
    <property type="entry name" value="RNA_pol_Rpb1_2"/>
    <property type="match status" value="1"/>
</dbReference>
<evidence type="ECO:0000256" key="12">
    <source>
        <dbReference type="ARBA" id="ARBA00023163"/>
    </source>
</evidence>
<dbReference type="Gene3D" id="1.10.274.100">
    <property type="entry name" value="RNA polymerase Rpb1, domain 3"/>
    <property type="match status" value="1"/>
</dbReference>
<keyword evidence="10" id="KW-0460">Magnesium</keyword>
<dbReference type="InterPro" id="IPR045867">
    <property type="entry name" value="DNA-dir_RpoC_beta_prime"/>
</dbReference>
<evidence type="ECO:0000256" key="1">
    <source>
        <dbReference type="ARBA" id="ARBA00004123"/>
    </source>
</evidence>
<dbReference type="InterPro" id="IPR038120">
    <property type="entry name" value="Rpb1_funnel_sf"/>
</dbReference>
<name>A0A1D1VH65_RAMVA</name>
<keyword evidence="8" id="KW-0677">Repeat</keyword>
<dbReference type="Gene3D" id="1.10.150.390">
    <property type="match status" value="1"/>
</dbReference>
<evidence type="ECO:0000256" key="11">
    <source>
        <dbReference type="ARBA" id="ARBA00023125"/>
    </source>
</evidence>
<evidence type="ECO:0000313" key="19">
    <source>
        <dbReference type="Proteomes" id="UP000186922"/>
    </source>
</evidence>
<evidence type="ECO:0000259" key="17">
    <source>
        <dbReference type="SMART" id="SM00663"/>
    </source>
</evidence>
<keyword evidence="3 15" id="KW-0240">DNA-directed RNA polymerase</keyword>
<dbReference type="InterPro" id="IPR000722">
    <property type="entry name" value="RNA_pol_asu"/>
</dbReference>
<evidence type="ECO:0000256" key="9">
    <source>
        <dbReference type="ARBA" id="ARBA00022833"/>
    </source>
</evidence>
<feature type="compositionally biased region" description="Polar residues" evidence="16">
    <location>
        <begin position="1418"/>
        <end position="1439"/>
    </location>
</feature>
<dbReference type="EMBL" id="BDGG01000004">
    <property type="protein sequence ID" value="GAU97818.1"/>
    <property type="molecule type" value="Genomic_DNA"/>
</dbReference>
<feature type="compositionally biased region" description="Low complexity" evidence="16">
    <location>
        <begin position="1378"/>
        <end position="1416"/>
    </location>
</feature>
<accession>A0A1D1VH65</accession>
<dbReference type="FunFam" id="2.40.40.20:FF:000019">
    <property type="entry name" value="DNA-directed RNA polymerase II subunit RPB1"/>
    <property type="match status" value="1"/>
</dbReference>
<evidence type="ECO:0000256" key="2">
    <source>
        <dbReference type="ARBA" id="ARBA00006460"/>
    </source>
</evidence>
<comment type="similarity">
    <text evidence="2 15">Belongs to the RNA polymerase beta' chain family.</text>
</comment>
<dbReference type="InterPro" id="IPR042102">
    <property type="entry name" value="RNA_pol_Rpb1_3_sf"/>
</dbReference>
<comment type="subcellular location">
    <subcellularLocation>
        <location evidence="1">Nucleus</location>
    </subcellularLocation>
</comment>
<dbReference type="Pfam" id="PF05000">
    <property type="entry name" value="RNA_pol_Rpb1_4"/>
    <property type="match status" value="1"/>
</dbReference>
<dbReference type="Gene3D" id="2.40.40.20">
    <property type="match status" value="1"/>
</dbReference>
<dbReference type="STRING" id="947166.A0A1D1VH65"/>
<reference evidence="18 19" key="1">
    <citation type="journal article" date="2016" name="Nat. Commun.">
        <title>Extremotolerant tardigrade genome and improved radiotolerance of human cultured cells by tardigrade-unique protein.</title>
        <authorList>
            <person name="Hashimoto T."/>
            <person name="Horikawa D.D."/>
            <person name="Saito Y."/>
            <person name="Kuwahara H."/>
            <person name="Kozuka-Hata H."/>
            <person name="Shin-I T."/>
            <person name="Minakuchi Y."/>
            <person name="Ohishi K."/>
            <person name="Motoyama A."/>
            <person name="Aizu T."/>
            <person name="Enomoto A."/>
            <person name="Kondo K."/>
            <person name="Tanaka S."/>
            <person name="Hara Y."/>
            <person name="Koshikawa S."/>
            <person name="Sagara H."/>
            <person name="Miura T."/>
            <person name="Yokobori S."/>
            <person name="Miyagawa K."/>
            <person name="Suzuki Y."/>
            <person name="Kubo T."/>
            <person name="Oyama M."/>
            <person name="Kohara Y."/>
            <person name="Fujiyama A."/>
            <person name="Arakawa K."/>
            <person name="Katayama T."/>
            <person name="Toyoda A."/>
            <person name="Kunieda T."/>
        </authorList>
    </citation>
    <scope>NUCLEOTIDE SEQUENCE [LARGE SCALE GENOMIC DNA]</scope>
    <source>
        <strain evidence="18 19">YOKOZUNA-1</strain>
    </source>
</reference>
<dbReference type="SMART" id="SM00663">
    <property type="entry name" value="RPOLA_N"/>
    <property type="match status" value="1"/>
</dbReference>
<evidence type="ECO:0000256" key="8">
    <source>
        <dbReference type="ARBA" id="ARBA00022737"/>
    </source>
</evidence>
<dbReference type="InterPro" id="IPR007066">
    <property type="entry name" value="RNA_pol_Rpb1_3"/>
</dbReference>
<dbReference type="InterPro" id="IPR007080">
    <property type="entry name" value="RNA_pol_Rpb1_1"/>
</dbReference>
<feature type="compositionally biased region" description="Low complexity" evidence="16">
    <location>
        <begin position="1359"/>
        <end position="1371"/>
    </location>
</feature>
<dbReference type="PROSITE" id="PS00115">
    <property type="entry name" value="RNA_POL_II_REPEAT"/>
    <property type="match status" value="5"/>
</dbReference>
<keyword evidence="11" id="KW-0238">DNA-binding</keyword>
<dbReference type="GO" id="GO:0006366">
    <property type="term" value="P:transcription by RNA polymerase II"/>
    <property type="evidence" value="ECO:0007669"/>
    <property type="project" value="InterPro"/>
</dbReference>
<evidence type="ECO:0000256" key="3">
    <source>
        <dbReference type="ARBA" id="ARBA00022478"/>
    </source>
</evidence>
<dbReference type="InterPro" id="IPR000684">
    <property type="entry name" value="RNA_pol_II_repeat_euk"/>
</dbReference>
<keyword evidence="19" id="KW-1185">Reference proteome</keyword>
<dbReference type="InterPro" id="IPR007083">
    <property type="entry name" value="RNA_pol_Rpb1_4"/>
</dbReference>
<dbReference type="PANTHER" id="PTHR19376">
    <property type="entry name" value="DNA-DIRECTED RNA POLYMERASE"/>
    <property type="match status" value="1"/>
</dbReference>
<dbReference type="Gene3D" id="3.30.1490.180">
    <property type="entry name" value="RNA polymerase ii"/>
    <property type="match status" value="1"/>
</dbReference>
<dbReference type="Pfam" id="PF04990">
    <property type="entry name" value="RNA_pol_Rpb1_7"/>
    <property type="match status" value="1"/>
</dbReference>
<dbReference type="FunFam" id="3.30.1360.140:FF:000001">
    <property type="entry name" value="DNA-directed RNA polymerase subunit"/>
    <property type="match status" value="1"/>
</dbReference>
<dbReference type="EC" id="2.7.7.6" evidence="15"/>
<dbReference type="InterPro" id="IPR007073">
    <property type="entry name" value="RNA_pol_Rpb1_7"/>
</dbReference>
<evidence type="ECO:0000256" key="5">
    <source>
        <dbReference type="ARBA" id="ARBA00022679"/>
    </source>
</evidence>
<gene>
    <name evidence="18" type="primary">RvY_09049-1</name>
    <name evidence="18" type="synonym">RvY_09049.1</name>
    <name evidence="18" type="ORF">RvY_09049</name>
</gene>
<proteinExistence type="inferred from homology"/>
<dbReference type="Pfam" id="PF04998">
    <property type="entry name" value="RNA_pol_Rpb1_5"/>
    <property type="match status" value="1"/>
</dbReference>